<reference evidence="2" key="1">
    <citation type="submission" date="2016-01" db="EMBL/GenBank/DDBJ databases">
        <title>Isolation and Characterization of Enterobacteria phage CBB.</title>
        <authorList>
            <person name="Buttimer C.T.H."/>
            <person name="Hendrix H."/>
            <person name="Alexandre H."/>
            <person name="O'Mahony J."/>
            <person name="Lavigne R."/>
            <person name="Coffey A."/>
        </authorList>
    </citation>
    <scope>NUCLEOTIDE SEQUENCE [LARGE SCALE GENOMIC DNA]</scope>
</reference>
<organism evidence="1 2">
    <name type="scientific">Pectobacterium phage vB_PcaM_CBB</name>
    <dbReference type="NCBI Taxonomy" id="2772511"/>
    <lineage>
        <taxon>Viruses</taxon>
        <taxon>Duplodnaviria</taxon>
        <taxon>Heunggongvirae</taxon>
        <taxon>Uroviricota</taxon>
        <taxon>Caudoviricetes</taxon>
        <taxon>Mimasvirus</taxon>
        <taxon>Mimasvirus CBB</taxon>
    </lineage>
</organism>
<protein>
    <submittedName>
        <fullName evidence="1">Uncharacterized protein</fullName>
    </submittedName>
</protein>
<proteinExistence type="predicted"/>
<keyword evidence="2" id="KW-1185">Reference proteome</keyword>
<name>A0A1L2CUL2_9CAUD</name>
<evidence type="ECO:0000313" key="2">
    <source>
        <dbReference type="Proteomes" id="UP000223891"/>
    </source>
</evidence>
<dbReference type="Proteomes" id="UP000223891">
    <property type="component" value="Segment"/>
</dbReference>
<evidence type="ECO:0000313" key="1">
    <source>
        <dbReference type="EMBL" id="AMM43712.1"/>
    </source>
</evidence>
<gene>
    <name evidence="1" type="ORF">CBB_147</name>
</gene>
<sequence>MAKQVKGTLDVARYATSQGRNLARSVSDLNFDTNGNLVIDAYTTEEFNKIISVLPISHYGSFNYLPAGVYGSYEGASDVPGYRYRKIFVEDSGTLTILRSGTNGAKRGLYYSFLDNILTTTNLNTAINTNKEYKPGYFGSSYTAKMAYASDARICAGIALNASGDAYTFISWMNNTLNDTQHVGSIVPASTIQPNGGTMRFVMTGNTEIYFFNEVSNGNELVIELRSVPISQVRASATTLTVTEYANWTTNGFYGEAIANRNIVLNKMKFSSNAADKPYMLTPSTTTSTEPYMTGVDLYAAQNASGTIRLRVVGDAWCTTVSRNTRPKHSYSFLLNPSTKVATLEAGNTAPLTITDPGSGTALNVAGNTYTADPILTYNGNRVNQIMGYYYFDNGTIIAIATENLGSAPTKIERAQYPNATSIFDTLQVRNHTSTNWITGSMNTAFGSPVGSEVMSFEWLPNNRYKVGSTITGNVFRQSVNQYKPNPTYTFGSVSMGTIKGFEPTTNRYATAWNVNYNIFINYINGTNVTTNGGIFIENIRQSTAVSYNEDMIGTGSMSINNTLLTNLKNQQLANATYPVDTSNTSVLTLFVPQQTDCPAFALISGVTTSLTNYLKIVEVNVNTRTGAITTLTFKRLVYEGAGDYGGIASPATYGITYASVGISIYDAGTFYVIGGADPYIYKTQGDTNSVTWRAKVTKSTGQIDHFEVMGRYQTHTPSDTQLPYAVPGVGFGYIDFERNAADDRVRIIFQPTGTTLAQYNAWAAVGSPILLASQDVAQGFIIYFTENTSVLLSGKSFTMPIQNINLANVKANPANSTFHIYVTMEEGLAKYLATEQVIAETGTTAYNTFWIGTVTTNANQIETINIFKRSRLDVFGASLEAAGSSFPVSYGLPSASGIINW</sequence>
<accession>A0A1L2CUL2</accession>
<dbReference type="EMBL" id="KU574722">
    <property type="protein sequence ID" value="AMM43712.1"/>
    <property type="molecule type" value="Genomic_DNA"/>
</dbReference>